<keyword evidence="1" id="KW-1133">Transmembrane helix</keyword>
<dbReference type="NCBIfam" id="TIGR03758">
    <property type="entry name" value="conj_TIGR03758"/>
    <property type="match status" value="1"/>
</dbReference>
<sequence>MNETQTAAFKAAAGNVEPAVLNLLFIGSLIAVLTLWAGWGFVHVYRGYAAGNIKGAAVQRFVVRVVILLLVSLYLFAS</sequence>
<gene>
    <name evidence="2" type="ORF">ERS008530_01313</name>
</gene>
<dbReference type="EMBL" id="CPZJ01000004">
    <property type="protein sequence ID" value="CNF48314.1"/>
    <property type="molecule type" value="Genomic_DNA"/>
</dbReference>
<evidence type="ECO:0000313" key="3">
    <source>
        <dbReference type="Proteomes" id="UP000038750"/>
    </source>
</evidence>
<proteinExistence type="predicted"/>
<dbReference type="RefSeq" id="WP_050073164.1">
    <property type="nucleotide sequence ID" value="NZ_CPZJ01000004.1"/>
</dbReference>
<dbReference type="InterPro" id="IPR021676">
    <property type="entry name" value="DUF3262"/>
</dbReference>
<protein>
    <submittedName>
        <fullName evidence="2">Integrating conjugative element protein, PFL_4701 family</fullName>
    </submittedName>
</protein>
<evidence type="ECO:0000256" key="1">
    <source>
        <dbReference type="SAM" id="Phobius"/>
    </source>
</evidence>
<keyword evidence="1" id="KW-0472">Membrane</keyword>
<accession>A0A0T9M121</accession>
<feature type="transmembrane region" description="Helical" evidence="1">
    <location>
        <begin position="20"/>
        <end position="45"/>
    </location>
</feature>
<keyword evidence="1" id="KW-0812">Transmembrane</keyword>
<feature type="transmembrane region" description="Helical" evidence="1">
    <location>
        <begin position="57"/>
        <end position="77"/>
    </location>
</feature>
<dbReference type="AlphaFoldDB" id="A0A0T9M121"/>
<dbReference type="Pfam" id="PF11660">
    <property type="entry name" value="DUF3262"/>
    <property type="match status" value="1"/>
</dbReference>
<dbReference type="Proteomes" id="UP000038750">
    <property type="component" value="Unassembled WGS sequence"/>
</dbReference>
<evidence type="ECO:0000313" key="2">
    <source>
        <dbReference type="EMBL" id="CNF48314.1"/>
    </source>
</evidence>
<name>A0A0T9M121_YERIN</name>
<organism evidence="2 3">
    <name type="scientific">Yersinia intermedia</name>
    <dbReference type="NCBI Taxonomy" id="631"/>
    <lineage>
        <taxon>Bacteria</taxon>
        <taxon>Pseudomonadati</taxon>
        <taxon>Pseudomonadota</taxon>
        <taxon>Gammaproteobacteria</taxon>
        <taxon>Enterobacterales</taxon>
        <taxon>Yersiniaceae</taxon>
        <taxon>Yersinia</taxon>
    </lineage>
</organism>
<dbReference type="OrthoDB" id="6424970at2"/>
<reference evidence="2 3" key="1">
    <citation type="submission" date="2015-03" db="EMBL/GenBank/DDBJ databases">
        <authorList>
            <person name="Murphy D."/>
        </authorList>
    </citation>
    <scope>NUCLEOTIDE SEQUENCE [LARGE SCALE GENOMIC DNA]</scope>
    <source>
        <strain evidence="2 3">BR165/97</strain>
    </source>
</reference>